<dbReference type="InterPro" id="IPR036676">
    <property type="entry name" value="PurM-like_C_sf"/>
</dbReference>
<gene>
    <name evidence="3" type="ordered locus">Metfor_2308</name>
</gene>
<dbReference type="PANTHER" id="PTHR30270">
    <property type="entry name" value="THIAMINE-MONOPHOSPHATE KINASE"/>
    <property type="match status" value="1"/>
</dbReference>
<dbReference type="Gene3D" id="3.30.1330.10">
    <property type="entry name" value="PurM-like, N-terminal domain"/>
    <property type="match status" value="1"/>
</dbReference>
<name>L0HF06_METFS</name>
<dbReference type="InterPro" id="IPR006283">
    <property type="entry name" value="ThiL-like"/>
</dbReference>
<dbReference type="InParanoid" id="L0HF06"/>
<dbReference type="Gene3D" id="3.90.650.10">
    <property type="entry name" value="PurM-like C-terminal domain"/>
    <property type="match status" value="1"/>
</dbReference>
<accession>L0HF06</accession>
<organism evidence="3 4">
    <name type="scientific">Methanoregula formicica (strain DSM 22288 / NBRC 105244 / SMSP)</name>
    <dbReference type="NCBI Taxonomy" id="593750"/>
    <lineage>
        <taxon>Archaea</taxon>
        <taxon>Methanobacteriati</taxon>
        <taxon>Methanobacteriota</taxon>
        <taxon>Stenosarchaea group</taxon>
        <taxon>Methanomicrobia</taxon>
        <taxon>Methanomicrobiales</taxon>
        <taxon>Methanoregulaceae</taxon>
        <taxon>Methanoregula</taxon>
    </lineage>
</organism>
<dbReference type="CDD" id="cd02192">
    <property type="entry name" value="PurM-like3"/>
    <property type="match status" value="1"/>
</dbReference>
<dbReference type="EMBL" id="CP003167">
    <property type="protein sequence ID" value="AGB03312.1"/>
    <property type="molecule type" value="Genomic_DNA"/>
</dbReference>
<dbReference type="HOGENOM" id="CLU_073250_0_0_2"/>
<dbReference type="Pfam" id="PF02769">
    <property type="entry name" value="AIRS_C"/>
    <property type="match status" value="1"/>
</dbReference>
<reference evidence="4" key="1">
    <citation type="submission" date="2011-12" db="EMBL/GenBank/DDBJ databases">
        <title>Complete sequence of Methanoregula formicicum SMSP.</title>
        <authorList>
            <person name="Lucas S."/>
            <person name="Han J."/>
            <person name="Lapidus A."/>
            <person name="Cheng J.-F."/>
            <person name="Goodwin L."/>
            <person name="Pitluck S."/>
            <person name="Peters L."/>
            <person name="Ovchinnikova G."/>
            <person name="Teshima H."/>
            <person name="Detter J.C."/>
            <person name="Han C."/>
            <person name="Tapia R."/>
            <person name="Land M."/>
            <person name="Hauser L."/>
            <person name="Kyrpides N."/>
            <person name="Ivanova N."/>
            <person name="Pagani I."/>
            <person name="Imachi H."/>
            <person name="Tamaki H."/>
            <person name="Sekiguchi Y."/>
            <person name="Kamagata Y."/>
            <person name="Cadillo-Quiroz H."/>
            <person name="Zinder S."/>
            <person name="Liu W.-T."/>
            <person name="Woyke T."/>
        </authorList>
    </citation>
    <scope>NUCLEOTIDE SEQUENCE [LARGE SCALE GENOMIC DNA]</scope>
    <source>
        <strain evidence="4">DSM 22288 / NBRC 105244 / SMSP</strain>
    </source>
</reference>
<evidence type="ECO:0000259" key="2">
    <source>
        <dbReference type="Pfam" id="PF02769"/>
    </source>
</evidence>
<dbReference type="Pfam" id="PF00586">
    <property type="entry name" value="AIRS"/>
    <property type="match status" value="1"/>
</dbReference>
<feature type="domain" description="PurM-like N-terminal" evidence="1">
    <location>
        <begin position="57"/>
        <end position="161"/>
    </location>
</feature>
<dbReference type="SUPFAM" id="SSF56042">
    <property type="entry name" value="PurM C-terminal domain-like"/>
    <property type="match status" value="1"/>
</dbReference>
<proteinExistence type="predicted"/>
<dbReference type="FunCoup" id="L0HF06">
    <property type="interactions" value="1"/>
</dbReference>
<dbReference type="STRING" id="593750.Metfor_2308"/>
<dbReference type="AlphaFoldDB" id="L0HF06"/>
<dbReference type="InterPro" id="IPR010918">
    <property type="entry name" value="PurM-like_C_dom"/>
</dbReference>
<evidence type="ECO:0000313" key="4">
    <source>
        <dbReference type="Proteomes" id="UP000010824"/>
    </source>
</evidence>
<dbReference type="GO" id="GO:0009030">
    <property type="term" value="F:thiamine-phosphate kinase activity"/>
    <property type="evidence" value="ECO:0007669"/>
    <property type="project" value="InterPro"/>
</dbReference>
<dbReference type="eggNOG" id="arCOG00640">
    <property type="taxonomic scope" value="Archaea"/>
</dbReference>
<dbReference type="InterPro" id="IPR017668">
    <property type="entry name" value="Methan_mark_2"/>
</dbReference>
<feature type="domain" description="PurM-like C-terminal" evidence="2">
    <location>
        <begin position="200"/>
        <end position="321"/>
    </location>
</feature>
<sequence>MLRARTVFSGDVVVRNCSTESIAKVVREYEGVKRKHAIGEMVKALRIDAPHVVAAFGEDAAVIEHNGEALLLAADGIWSKLMEADPYWAGYCSVLVNIHDIAAMGGRPIAMVDVFSMSKGMIQEQVVKGMHDASAQFGVPIVGGHLHPDAPYSVIDVSILGSARLDSIIYSHTAQDGDIVVMAIDLNGRVHPSCALNWDSVTMKSAAEVRAQIAVLEEIGRKHLVTAGKDISNPGLIGTLGMLLEISGKGGEIDLSQIPKPDLAKNGMTFEQWVRMYPGMGFILTAKEEKVPELIRTFAGVGMTAKVIGRVNNSKSLSVRYDGSETEVFDFIKNGIMHLTEEDVACQSR</sequence>
<dbReference type="InterPro" id="IPR016188">
    <property type="entry name" value="PurM-like_N"/>
</dbReference>
<dbReference type="InterPro" id="IPR011413">
    <property type="entry name" value="UCP036540_AIR"/>
</dbReference>
<dbReference type="NCBIfam" id="TIGR03267">
    <property type="entry name" value="methan_mark_2"/>
    <property type="match status" value="1"/>
</dbReference>
<dbReference type="PIRSF" id="PIRSF036540">
    <property type="entry name" value="UCP036540_AIR"/>
    <property type="match status" value="1"/>
</dbReference>
<evidence type="ECO:0000259" key="1">
    <source>
        <dbReference type="Pfam" id="PF00586"/>
    </source>
</evidence>
<evidence type="ECO:0000313" key="3">
    <source>
        <dbReference type="EMBL" id="AGB03312.1"/>
    </source>
</evidence>
<keyword evidence="4" id="KW-1185">Reference proteome</keyword>
<dbReference type="GO" id="GO:0009228">
    <property type="term" value="P:thiamine biosynthetic process"/>
    <property type="evidence" value="ECO:0007669"/>
    <property type="project" value="InterPro"/>
</dbReference>
<protein>
    <submittedName>
        <fullName evidence="3">Putative methanogenesis marker protein 2</fullName>
    </submittedName>
</protein>
<dbReference type="InterPro" id="IPR036921">
    <property type="entry name" value="PurM-like_N_sf"/>
</dbReference>
<dbReference type="KEGG" id="mfo:Metfor_2308"/>
<dbReference type="SUPFAM" id="SSF55326">
    <property type="entry name" value="PurM N-terminal domain-like"/>
    <property type="match status" value="1"/>
</dbReference>
<reference evidence="3 4" key="2">
    <citation type="journal article" date="2014" name="Genome Announc.">
        <title>Complete Genome Sequence of Methanoregula formicica SMSPT, a Mesophilic Hydrogenotrophic Methanogen Isolated from a Methanogenic Upflow Anaerobic Sludge Blanket Reactor.</title>
        <authorList>
            <person name="Yamamoto K."/>
            <person name="Tamaki H."/>
            <person name="Cadillo-Quiroz H."/>
            <person name="Imachi H."/>
            <person name="Kyrpides N."/>
            <person name="Woyke T."/>
            <person name="Goodwin L."/>
            <person name="Zinder S.H."/>
            <person name="Kamagata Y."/>
            <person name="Liu W.T."/>
        </authorList>
    </citation>
    <scope>NUCLEOTIDE SEQUENCE [LARGE SCALE GENOMIC DNA]</scope>
    <source>
        <strain evidence="4">DSM 22288 / NBRC 105244 / SMSP</strain>
    </source>
</reference>
<dbReference type="PANTHER" id="PTHR30270:SF0">
    <property type="entry name" value="THIAMINE-MONOPHOSPHATE KINASE"/>
    <property type="match status" value="1"/>
</dbReference>
<dbReference type="Proteomes" id="UP000010824">
    <property type="component" value="Chromosome"/>
</dbReference>